<protein>
    <submittedName>
        <fullName evidence="2">Uncharacterized protein</fullName>
    </submittedName>
</protein>
<dbReference type="OrthoDB" id="2015909at2759"/>
<feature type="region of interest" description="Disordered" evidence="1">
    <location>
        <begin position="382"/>
        <end position="402"/>
    </location>
</feature>
<accession>A0A2R6WYG1</accession>
<keyword evidence="3" id="KW-1185">Reference proteome</keyword>
<dbReference type="PANTHER" id="PTHR35124">
    <property type="entry name" value="CYTOCHROME P450 FAMILY PROTEIN"/>
    <property type="match status" value="1"/>
</dbReference>
<reference evidence="3" key="1">
    <citation type="journal article" date="2017" name="Cell">
        <title>Insights into land plant evolution garnered from the Marchantia polymorpha genome.</title>
        <authorList>
            <person name="Bowman J.L."/>
            <person name="Kohchi T."/>
            <person name="Yamato K.T."/>
            <person name="Jenkins J."/>
            <person name="Shu S."/>
            <person name="Ishizaki K."/>
            <person name="Yamaoka S."/>
            <person name="Nishihama R."/>
            <person name="Nakamura Y."/>
            <person name="Berger F."/>
            <person name="Adam C."/>
            <person name="Aki S.S."/>
            <person name="Althoff F."/>
            <person name="Araki T."/>
            <person name="Arteaga-Vazquez M.A."/>
            <person name="Balasubrmanian S."/>
            <person name="Barry K."/>
            <person name="Bauer D."/>
            <person name="Boehm C.R."/>
            <person name="Briginshaw L."/>
            <person name="Caballero-Perez J."/>
            <person name="Catarino B."/>
            <person name="Chen F."/>
            <person name="Chiyoda S."/>
            <person name="Chovatia M."/>
            <person name="Davies K.M."/>
            <person name="Delmans M."/>
            <person name="Demura T."/>
            <person name="Dierschke T."/>
            <person name="Dolan L."/>
            <person name="Dorantes-Acosta A.E."/>
            <person name="Eklund D.M."/>
            <person name="Florent S.N."/>
            <person name="Flores-Sandoval E."/>
            <person name="Fujiyama A."/>
            <person name="Fukuzawa H."/>
            <person name="Galik B."/>
            <person name="Grimanelli D."/>
            <person name="Grimwood J."/>
            <person name="Grossniklaus U."/>
            <person name="Hamada T."/>
            <person name="Haseloff J."/>
            <person name="Hetherington A.J."/>
            <person name="Higo A."/>
            <person name="Hirakawa Y."/>
            <person name="Hundley H.N."/>
            <person name="Ikeda Y."/>
            <person name="Inoue K."/>
            <person name="Inoue S.I."/>
            <person name="Ishida S."/>
            <person name="Jia Q."/>
            <person name="Kakita M."/>
            <person name="Kanazawa T."/>
            <person name="Kawai Y."/>
            <person name="Kawashima T."/>
            <person name="Kennedy M."/>
            <person name="Kinose K."/>
            <person name="Kinoshita T."/>
            <person name="Kohara Y."/>
            <person name="Koide E."/>
            <person name="Komatsu K."/>
            <person name="Kopischke S."/>
            <person name="Kubo M."/>
            <person name="Kyozuka J."/>
            <person name="Lagercrantz U."/>
            <person name="Lin S.S."/>
            <person name="Lindquist E."/>
            <person name="Lipzen A.M."/>
            <person name="Lu C.W."/>
            <person name="De Luna E."/>
            <person name="Martienssen R.A."/>
            <person name="Minamino N."/>
            <person name="Mizutani M."/>
            <person name="Mizutani M."/>
            <person name="Mochizuki N."/>
            <person name="Monte I."/>
            <person name="Mosher R."/>
            <person name="Nagasaki H."/>
            <person name="Nakagami H."/>
            <person name="Naramoto S."/>
            <person name="Nishitani K."/>
            <person name="Ohtani M."/>
            <person name="Okamoto T."/>
            <person name="Okumura M."/>
            <person name="Phillips J."/>
            <person name="Pollak B."/>
            <person name="Reinders A."/>
            <person name="Rovekamp M."/>
            <person name="Sano R."/>
            <person name="Sawa S."/>
            <person name="Schmid M.W."/>
            <person name="Shirakawa M."/>
            <person name="Solano R."/>
            <person name="Spunde A."/>
            <person name="Suetsugu N."/>
            <person name="Sugano S."/>
            <person name="Sugiyama A."/>
            <person name="Sun R."/>
            <person name="Suzuki Y."/>
            <person name="Takenaka M."/>
            <person name="Takezawa D."/>
            <person name="Tomogane H."/>
            <person name="Tsuzuki M."/>
            <person name="Ueda T."/>
            <person name="Umeda M."/>
            <person name="Ward J.M."/>
            <person name="Watanabe Y."/>
            <person name="Yazaki K."/>
            <person name="Yokoyama R."/>
            <person name="Yoshitake Y."/>
            <person name="Yotsui I."/>
            <person name="Zachgo S."/>
            <person name="Schmutz J."/>
        </authorList>
    </citation>
    <scope>NUCLEOTIDE SEQUENCE [LARGE SCALE GENOMIC DNA]</scope>
    <source>
        <strain evidence="3">Tak-1</strain>
    </source>
</reference>
<evidence type="ECO:0000256" key="1">
    <source>
        <dbReference type="SAM" id="MobiDB-lite"/>
    </source>
</evidence>
<evidence type="ECO:0000313" key="3">
    <source>
        <dbReference type="Proteomes" id="UP000244005"/>
    </source>
</evidence>
<dbReference type="Gramene" id="Mp3g18970.1">
    <property type="protein sequence ID" value="Mp3g18970.1.cds"/>
    <property type="gene ID" value="Mp3g18970"/>
</dbReference>
<dbReference type="PANTHER" id="PTHR35124:SF1">
    <property type="entry name" value="CYTOCHROME P450 FAMILY PROTEIN"/>
    <property type="match status" value="1"/>
</dbReference>
<dbReference type="Proteomes" id="UP000244005">
    <property type="component" value="Unassembled WGS sequence"/>
</dbReference>
<proteinExistence type="predicted"/>
<evidence type="ECO:0000313" key="2">
    <source>
        <dbReference type="EMBL" id="PTQ38869.1"/>
    </source>
</evidence>
<dbReference type="OMA" id="RWIAAEW"/>
<gene>
    <name evidence="2" type="ORF">MARPO_0049s0136</name>
</gene>
<sequence length="593" mass="67133">MGSQKKMKAIIDPSKKLISSDPVAMQRKCSAASRALNVAMPLALVGALILVLSELDLSAVHPYMRSSSPTKANNFRWRVSPNEANRTIRTSGRSNGGDELEWVQFPVIANETQLRLAQIEANGTRRCHGVRTHTGLVEGLQPEVEGRPLRLVAGDIVEFRIVSVAEDGSRRCAGGDFYETDLSSEFWKSRPPVVDNGDGTYSARMQVDPRFAGLYTLRISLLYANFHGMHLLVVDDLNPWMREDEVLVQEIEFVERPDAPRAQIRLDRCAEEDYDLKQWSGRWTRTEYNSECDIDGAGRFLCLPPGTRCREPWCQGPLDALESNGWSYSAHCSFKLFTEDEAWQCLDGKWLFWWGDSNNLDTARNLLNFVLGLDVGPKMARGTDRDYVRPSNNSDPQQQQQQSVRMSNIFNGHSDIIKNYQGLFALTSERFRAAMRAYFQKDKSPDVMIMNSGLHDGCFWPSPMLYVQQGLQVAIEFWKSVLDGILPKSPRLVYRTTIAVGGKSRARGFNPHKMEWFNKFMVEKLQGTGLANMRIVDGFDLTFPWHYDNDHNDGAHYGKAPSNTTWVNGKIGHQYFVDLMLVHILLNAICDSS</sequence>
<organism evidence="2 3">
    <name type="scientific">Marchantia polymorpha</name>
    <name type="common">Common liverwort</name>
    <name type="synonym">Marchantia aquatica</name>
    <dbReference type="NCBI Taxonomy" id="3197"/>
    <lineage>
        <taxon>Eukaryota</taxon>
        <taxon>Viridiplantae</taxon>
        <taxon>Streptophyta</taxon>
        <taxon>Embryophyta</taxon>
        <taxon>Marchantiophyta</taxon>
        <taxon>Marchantiopsida</taxon>
        <taxon>Marchantiidae</taxon>
        <taxon>Marchantiales</taxon>
        <taxon>Marchantiaceae</taxon>
        <taxon>Marchantia</taxon>
    </lineage>
</organism>
<dbReference type="AlphaFoldDB" id="A0A2R6WYG1"/>
<dbReference type="EMBL" id="KZ772721">
    <property type="protein sequence ID" value="PTQ38869.1"/>
    <property type="molecule type" value="Genomic_DNA"/>
</dbReference>
<name>A0A2R6WYG1_MARPO</name>